<dbReference type="CDD" id="cd04496">
    <property type="entry name" value="SSB_OBF"/>
    <property type="match status" value="1"/>
</dbReference>
<organism evidence="5 6">
    <name type="scientific">Natronosporangium hydrolyticum</name>
    <dbReference type="NCBI Taxonomy" id="2811111"/>
    <lineage>
        <taxon>Bacteria</taxon>
        <taxon>Bacillati</taxon>
        <taxon>Actinomycetota</taxon>
        <taxon>Actinomycetes</taxon>
        <taxon>Micromonosporales</taxon>
        <taxon>Micromonosporaceae</taxon>
        <taxon>Natronosporangium</taxon>
    </lineage>
</organism>
<dbReference type="Gene3D" id="2.40.50.140">
    <property type="entry name" value="Nucleic acid-binding proteins"/>
    <property type="match status" value="1"/>
</dbReference>
<feature type="compositionally biased region" description="Low complexity" evidence="4">
    <location>
        <begin position="187"/>
        <end position="218"/>
    </location>
</feature>
<accession>A0A895Y7J3</accession>
<proteinExistence type="predicted"/>
<sequence length="238" mass="25610">MYETQLTIIGNVLTAPEWRRTNNTGALVTTFKLASTARRLNRETGQWVDGNSLRVRIVCWRQLASNVFASVTVGDPLLVIGRFYTRDWVDDEGVKRIQYELEATSVGHDLSRGRNRFERVKVTTSTSMVEDRQTQQRVGGEVTEPVPSEQAPSRFDDTPYRPDDPPSMTEVVDVVDPPAAPARERATASAAASSEAASEASDAGAGAAAARSLAGAVAEPGAPWQAAPDPADTPSDPA</sequence>
<keyword evidence="6" id="KW-1185">Reference proteome</keyword>
<name>A0A895Y7J3_9ACTN</name>
<gene>
    <name evidence="5" type="primary">ssb</name>
    <name evidence="5" type="ORF">JQS43_19220</name>
</gene>
<dbReference type="InterPro" id="IPR011344">
    <property type="entry name" value="ssDNA-bd"/>
</dbReference>
<dbReference type="SUPFAM" id="SSF50249">
    <property type="entry name" value="Nucleic acid-binding proteins"/>
    <property type="match status" value="1"/>
</dbReference>
<dbReference type="Pfam" id="PF00436">
    <property type="entry name" value="SSB"/>
    <property type="match status" value="1"/>
</dbReference>
<protein>
    <recommendedName>
        <fullName evidence="3">Single-stranded DNA-binding protein</fullName>
    </recommendedName>
</protein>
<evidence type="ECO:0000313" key="5">
    <source>
        <dbReference type="EMBL" id="QSB13687.1"/>
    </source>
</evidence>
<keyword evidence="1 2" id="KW-0238">DNA-binding</keyword>
<evidence type="ECO:0000313" key="6">
    <source>
        <dbReference type="Proteomes" id="UP000662857"/>
    </source>
</evidence>
<dbReference type="Proteomes" id="UP000662857">
    <property type="component" value="Chromosome"/>
</dbReference>
<dbReference type="EMBL" id="CP070499">
    <property type="protein sequence ID" value="QSB13687.1"/>
    <property type="molecule type" value="Genomic_DNA"/>
</dbReference>
<dbReference type="RefSeq" id="WP_239675787.1">
    <property type="nucleotide sequence ID" value="NZ_CP070499.1"/>
</dbReference>
<dbReference type="AlphaFoldDB" id="A0A895Y7J3"/>
<dbReference type="InterPro" id="IPR012340">
    <property type="entry name" value="NA-bd_OB-fold"/>
</dbReference>
<dbReference type="NCBIfam" id="TIGR00621">
    <property type="entry name" value="ssb"/>
    <property type="match status" value="1"/>
</dbReference>
<evidence type="ECO:0000256" key="4">
    <source>
        <dbReference type="SAM" id="MobiDB-lite"/>
    </source>
</evidence>
<feature type="compositionally biased region" description="Low complexity" evidence="4">
    <location>
        <begin position="226"/>
        <end position="238"/>
    </location>
</feature>
<dbReference type="GO" id="GO:0003697">
    <property type="term" value="F:single-stranded DNA binding"/>
    <property type="evidence" value="ECO:0007669"/>
    <property type="project" value="InterPro"/>
</dbReference>
<dbReference type="GO" id="GO:0006260">
    <property type="term" value="P:DNA replication"/>
    <property type="evidence" value="ECO:0007669"/>
    <property type="project" value="InterPro"/>
</dbReference>
<evidence type="ECO:0000256" key="1">
    <source>
        <dbReference type="ARBA" id="ARBA00023125"/>
    </source>
</evidence>
<dbReference type="PROSITE" id="PS50935">
    <property type="entry name" value="SSB"/>
    <property type="match status" value="1"/>
</dbReference>
<feature type="compositionally biased region" description="Basic and acidic residues" evidence="4">
    <location>
        <begin position="154"/>
        <end position="164"/>
    </location>
</feature>
<reference evidence="5" key="1">
    <citation type="submission" date="2021-02" db="EMBL/GenBank/DDBJ databases">
        <title>Natrosporangium hydrolyticum gen. nov., sp. nov, a haloalkaliphilic actinobacterium from a soda solonchak soil.</title>
        <authorList>
            <person name="Sorokin D.Y."/>
            <person name="Khijniak T.V."/>
            <person name="Zakharycheva A.P."/>
            <person name="Boueva O.V."/>
            <person name="Ariskina E.V."/>
            <person name="Hahnke R.L."/>
            <person name="Bunk B."/>
            <person name="Sproer C."/>
            <person name="Schumann P."/>
            <person name="Evtushenko L.I."/>
            <person name="Kublanov I.V."/>
        </authorList>
    </citation>
    <scope>NUCLEOTIDE SEQUENCE</scope>
    <source>
        <strain evidence="5">DSM 106523</strain>
    </source>
</reference>
<dbReference type="InterPro" id="IPR000424">
    <property type="entry name" value="Primosome_PriB/ssb"/>
</dbReference>
<evidence type="ECO:0000256" key="3">
    <source>
        <dbReference type="RuleBase" id="RU000524"/>
    </source>
</evidence>
<evidence type="ECO:0000256" key="2">
    <source>
        <dbReference type="PROSITE-ProRule" id="PRU00252"/>
    </source>
</evidence>
<feature type="region of interest" description="Disordered" evidence="4">
    <location>
        <begin position="122"/>
        <end position="238"/>
    </location>
</feature>
<dbReference type="KEGG" id="nhy:JQS43_19220"/>